<gene>
    <name evidence="10" type="ORF">WR25_11977</name>
</gene>
<dbReference type="InterPro" id="IPR002347">
    <property type="entry name" value="SDR_fam"/>
</dbReference>
<dbReference type="SUPFAM" id="SSF51735">
    <property type="entry name" value="NAD(P)-binding Rossmann-fold domains"/>
    <property type="match status" value="1"/>
</dbReference>
<dbReference type="CDD" id="cd05356">
    <property type="entry name" value="17beta-HSD1_like_SDR_c"/>
    <property type="match status" value="1"/>
</dbReference>
<comment type="pathway">
    <text evidence="1">Lipid metabolism; fatty acid biosynthesis.</text>
</comment>
<dbReference type="GO" id="GO:0006694">
    <property type="term" value="P:steroid biosynthetic process"/>
    <property type="evidence" value="ECO:0007669"/>
    <property type="project" value="UniProtKB-KW"/>
</dbReference>
<evidence type="ECO:0000256" key="7">
    <source>
        <dbReference type="ARBA" id="ARBA00023098"/>
    </source>
</evidence>
<dbReference type="PANTHER" id="PTHR43086">
    <property type="entry name" value="VERY-LONG-CHAIN 3-OXOOACYL-COA REDUCTASE"/>
    <property type="match status" value="1"/>
</dbReference>
<dbReference type="PRINTS" id="PR00081">
    <property type="entry name" value="GDHRDH"/>
</dbReference>
<dbReference type="InterPro" id="IPR020904">
    <property type="entry name" value="Sc_DH/Rdtase_CS"/>
</dbReference>
<comment type="similarity">
    <text evidence="9">Belongs to the short-chain dehydrogenases/reductases (SDR) family. 17-beta-HSD 3 subfamily.</text>
</comment>
<evidence type="ECO:0000313" key="10">
    <source>
        <dbReference type="EMBL" id="PAV78387.1"/>
    </source>
</evidence>
<proteinExistence type="inferred from homology"/>
<dbReference type="GO" id="GO:0016491">
    <property type="term" value="F:oxidoreductase activity"/>
    <property type="evidence" value="ECO:0007669"/>
    <property type="project" value="UniProtKB-KW"/>
</dbReference>
<dbReference type="PRINTS" id="PR00080">
    <property type="entry name" value="SDRFAMILY"/>
</dbReference>
<sequence>MIRLYLLPRNVDLRAMAKGEWAIVTGATDGIGKAYSFELARRGFNIVLISRNQHKLDDVKRDIEEKYPNIKVKTIAFNFANHVKSTEYQPMFEELNQLEIGMLVNNVGIGYDYPDNLLKIEDGLNLFPDIVIVNMLPVTLLTAAIMPQMIKRCAGIIVNISSITGVYPMTLWGVYSSTKAYVNWFSDMLRREYPNKGVTIQSISPALVCSNLSKKKRPSFFIPDADTFARSAISTIGLTEKTSGYIGHQIQTDMAKLVPSFLGDFFLDRKVWEIRRAALRRKAREAKGK</sequence>
<dbReference type="AlphaFoldDB" id="A0A2A2KWZ3"/>
<reference evidence="10 11" key="1">
    <citation type="journal article" date="2017" name="Curr. Biol.">
        <title>Genome architecture and evolution of a unichromosomal asexual nematode.</title>
        <authorList>
            <person name="Fradin H."/>
            <person name="Zegar C."/>
            <person name="Gutwein M."/>
            <person name="Lucas J."/>
            <person name="Kovtun M."/>
            <person name="Corcoran D."/>
            <person name="Baugh L.R."/>
            <person name="Kiontke K."/>
            <person name="Gunsalus K."/>
            <person name="Fitch D.H."/>
            <person name="Piano F."/>
        </authorList>
    </citation>
    <scope>NUCLEOTIDE SEQUENCE [LARGE SCALE GENOMIC DNA]</scope>
    <source>
        <strain evidence="10">PF1309</strain>
    </source>
</reference>
<dbReference type="Gene3D" id="3.40.50.720">
    <property type="entry name" value="NAD(P)-binding Rossmann-like Domain"/>
    <property type="match status" value="1"/>
</dbReference>
<evidence type="ECO:0000256" key="5">
    <source>
        <dbReference type="ARBA" id="ARBA00022955"/>
    </source>
</evidence>
<evidence type="ECO:0000256" key="6">
    <source>
        <dbReference type="ARBA" id="ARBA00023002"/>
    </source>
</evidence>
<keyword evidence="6" id="KW-0560">Oxidoreductase</keyword>
<keyword evidence="5" id="KW-0752">Steroid biosynthesis</keyword>
<dbReference type="OrthoDB" id="5545019at2759"/>
<keyword evidence="4" id="KW-0521">NADP</keyword>
<keyword evidence="3" id="KW-0276">Fatty acid metabolism</keyword>
<keyword evidence="2" id="KW-0444">Lipid biosynthesis</keyword>
<protein>
    <recommendedName>
        <fullName evidence="12">Very-long-chain 3-oxoacyl-CoA reductase</fullName>
    </recommendedName>
</protein>
<dbReference type="PROSITE" id="PS00061">
    <property type="entry name" value="ADH_SHORT"/>
    <property type="match status" value="1"/>
</dbReference>
<dbReference type="FunFam" id="3.40.50.720:FF:000137">
    <property type="entry name" value="Hydroxysteroid (17-beta) dehydrogenase 3"/>
    <property type="match status" value="1"/>
</dbReference>
<comment type="caution">
    <text evidence="10">The sequence shown here is derived from an EMBL/GenBank/DDBJ whole genome shotgun (WGS) entry which is preliminary data.</text>
</comment>
<dbReference type="InterPro" id="IPR036291">
    <property type="entry name" value="NAD(P)-bd_dom_sf"/>
</dbReference>
<dbReference type="STRING" id="2018661.A0A2A2KWZ3"/>
<name>A0A2A2KWZ3_9BILA</name>
<dbReference type="PANTHER" id="PTHR43086:SF2">
    <property type="entry name" value="HYDROXYSTEROID DEHYDROGENASE-LIKE PROTEIN 1"/>
    <property type="match status" value="1"/>
</dbReference>
<evidence type="ECO:0000256" key="9">
    <source>
        <dbReference type="ARBA" id="ARBA00038261"/>
    </source>
</evidence>
<evidence type="ECO:0000256" key="8">
    <source>
        <dbReference type="ARBA" id="ARBA00023160"/>
    </source>
</evidence>
<evidence type="ECO:0008006" key="12">
    <source>
        <dbReference type="Google" id="ProtNLM"/>
    </source>
</evidence>
<accession>A0A2A2KWZ3</accession>
<keyword evidence="8" id="KW-0275">Fatty acid biosynthesis</keyword>
<dbReference type="PIRSF" id="PIRSF000126">
    <property type="entry name" value="11-beta-HSD1"/>
    <property type="match status" value="1"/>
</dbReference>
<dbReference type="Proteomes" id="UP000218231">
    <property type="component" value="Unassembled WGS sequence"/>
</dbReference>
<dbReference type="Pfam" id="PF00106">
    <property type="entry name" value="adh_short"/>
    <property type="match status" value="1"/>
</dbReference>
<dbReference type="EMBL" id="LIAE01007568">
    <property type="protein sequence ID" value="PAV78387.1"/>
    <property type="molecule type" value="Genomic_DNA"/>
</dbReference>
<keyword evidence="11" id="KW-1185">Reference proteome</keyword>
<keyword evidence="7" id="KW-0443">Lipid metabolism</keyword>
<evidence type="ECO:0000313" key="11">
    <source>
        <dbReference type="Proteomes" id="UP000218231"/>
    </source>
</evidence>
<evidence type="ECO:0000256" key="3">
    <source>
        <dbReference type="ARBA" id="ARBA00022832"/>
    </source>
</evidence>
<dbReference type="GO" id="GO:0005783">
    <property type="term" value="C:endoplasmic reticulum"/>
    <property type="evidence" value="ECO:0007669"/>
    <property type="project" value="TreeGrafter"/>
</dbReference>
<evidence type="ECO:0000256" key="2">
    <source>
        <dbReference type="ARBA" id="ARBA00022516"/>
    </source>
</evidence>
<dbReference type="GO" id="GO:0030497">
    <property type="term" value="P:fatty acid elongation"/>
    <property type="evidence" value="ECO:0007669"/>
    <property type="project" value="TreeGrafter"/>
</dbReference>
<organism evidence="10 11">
    <name type="scientific">Diploscapter pachys</name>
    <dbReference type="NCBI Taxonomy" id="2018661"/>
    <lineage>
        <taxon>Eukaryota</taxon>
        <taxon>Metazoa</taxon>
        <taxon>Ecdysozoa</taxon>
        <taxon>Nematoda</taxon>
        <taxon>Chromadorea</taxon>
        <taxon>Rhabditida</taxon>
        <taxon>Rhabditina</taxon>
        <taxon>Rhabditomorpha</taxon>
        <taxon>Rhabditoidea</taxon>
        <taxon>Rhabditidae</taxon>
        <taxon>Diploscapter</taxon>
    </lineage>
</organism>
<evidence type="ECO:0000256" key="1">
    <source>
        <dbReference type="ARBA" id="ARBA00005194"/>
    </source>
</evidence>
<evidence type="ECO:0000256" key="4">
    <source>
        <dbReference type="ARBA" id="ARBA00022857"/>
    </source>
</evidence>